<feature type="region of interest" description="Disordered" evidence="1">
    <location>
        <begin position="1"/>
        <end position="58"/>
    </location>
</feature>
<dbReference type="InterPro" id="IPR004155">
    <property type="entry name" value="PBS_lyase_HEAT"/>
</dbReference>
<accession>A0ABU9E7U8</accession>
<feature type="compositionally biased region" description="Basic and acidic residues" evidence="1">
    <location>
        <begin position="22"/>
        <end position="38"/>
    </location>
</feature>
<evidence type="ECO:0000313" key="2">
    <source>
        <dbReference type="EMBL" id="MEK9500789.1"/>
    </source>
</evidence>
<feature type="compositionally biased region" description="Gly residues" evidence="1">
    <location>
        <begin position="76"/>
        <end position="85"/>
    </location>
</feature>
<evidence type="ECO:0000313" key="3">
    <source>
        <dbReference type="Proteomes" id="UP001484239"/>
    </source>
</evidence>
<proteinExistence type="predicted"/>
<evidence type="ECO:0000256" key="1">
    <source>
        <dbReference type="SAM" id="MobiDB-lite"/>
    </source>
</evidence>
<dbReference type="RefSeq" id="WP_405286638.1">
    <property type="nucleotide sequence ID" value="NZ_JBBHLI010000003.1"/>
</dbReference>
<sequence>MSPDSDSEETIPAPGLAAGVDDLFRRTESPPEGVERGDTTGLEAAPRSEEARGETVGAAPAVDPLAALGYDLGFEAGAGEGGGGARRSEVEVGGPPPVRGAEGTSEGVEAESTGPGGPEFAEAVEADYEIAPADPGGAVASADFGAILSGVVRERVDLPASVDSAPPMGVSDDDLRRALAAFMASEAADRPASAMRVRFQAEKLGGAGEHEGVALAVERMLVSRPDDEGVRELACQLVTDEVARVLTFRLVDRARDEDEGRALARAFGRLNMEMADAVSHTLARTEDRIARRVLTEVLVRLAPEAQEIMADFIQDARWTVVRDAVTVIGRTGIPNAVQFLTTALAHEEPRVRAEALRALGAVGGGEAAVLARSYLDVADAEVRNAAAEAVGALRDPGSVPRLLARLDDESEREGLVALLHALGRIGDVAAYPALEKRAAPGRLGRGPTEVRVAAVRALAALDTADGWAAVEALVDDRDDEVRGLVRFLLRSR</sequence>
<organism evidence="2 3">
    <name type="scientific">Gaopeijia maritima</name>
    <dbReference type="NCBI Taxonomy" id="3119007"/>
    <lineage>
        <taxon>Bacteria</taxon>
        <taxon>Pseudomonadati</taxon>
        <taxon>Gemmatimonadota</taxon>
        <taxon>Longimicrobiia</taxon>
        <taxon>Gaopeijiales</taxon>
        <taxon>Gaopeijiaceae</taxon>
        <taxon>Gaopeijia</taxon>
    </lineage>
</organism>
<dbReference type="InterPro" id="IPR016024">
    <property type="entry name" value="ARM-type_fold"/>
</dbReference>
<dbReference type="Pfam" id="PF13646">
    <property type="entry name" value="HEAT_2"/>
    <property type="match status" value="1"/>
</dbReference>
<feature type="region of interest" description="Disordered" evidence="1">
    <location>
        <begin position="75"/>
        <end position="120"/>
    </location>
</feature>
<dbReference type="InterPro" id="IPR011989">
    <property type="entry name" value="ARM-like"/>
</dbReference>
<dbReference type="SMART" id="SM00567">
    <property type="entry name" value="EZ_HEAT"/>
    <property type="match status" value="5"/>
</dbReference>
<gene>
    <name evidence="2" type="ORF">WI372_07360</name>
</gene>
<dbReference type="SUPFAM" id="SSF48371">
    <property type="entry name" value="ARM repeat"/>
    <property type="match status" value="1"/>
</dbReference>
<comment type="caution">
    <text evidence="2">The sequence shown here is derived from an EMBL/GenBank/DDBJ whole genome shotgun (WGS) entry which is preliminary data.</text>
</comment>
<dbReference type="Proteomes" id="UP001484239">
    <property type="component" value="Unassembled WGS sequence"/>
</dbReference>
<reference evidence="2 3" key="1">
    <citation type="submission" date="2024-02" db="EMBL/GenBank/DDBJ databases">
        <title>A novel Gemmatimonadota bacterium.</title>
        <authorList>
            <person name="Du Z.-J."/>
            <person name="Ye Y.-Q."/>
        </authorList>
    </citation>
    <scope>NUCLEOTIDE SEQUENCE [LARGE SCALE GENOMIC DNA]</scope>
    <source>
        <strain evidence="2 3">DH-20</strain>
    </source>
</reference>
<dbReference type="EMBL" id="JBBHLI010000003">
    <property type="protein sequence ID" value="MEK9500789.1"/>
    <property type="molecule type" value="Genomic_DNA"/>
</dbReference>
<dbReference type="Gene3D" id="1.25.10.10">
    <property type="entry name" value="Leucine-rich Repeat Variant"/>
    <property type="match status" value="2"/>
</dbReference>
<name>A0ABU9E7U8_9BACT</name>
<protein>
    <submittedName>
        <fullName evidence="2">HEAT repeat domain-containing protein</fullName>
    </submittedName>
</protein>
<keyword evidence="3" id="KW-1185">Reference proteome</keyword>